<comment type="similarity">
    <text evidence="3">Belongs to the etk/wzc family.</text>
</comment>
<evidence type="ECO:0000259" key="20">
    <source>
        <dbReference type="Pfam" id="PF13614"/>
    </source>
</evidence>
<dbReference type="InterPro" id="IPR032807">
    <property type="entry name" value="GNVR"/>
</dbReference>
<dbReference type="EC" id="2.7.10.2" evidence="4"/>
<evidence type="ECO:0000256" key="10">
    <source>
        <dbReference type="ARBA" id="ARBA00022777"/>
    </source>
</evidence>
<evidence type="ECO:0000256" key="3">
    <source>
        <dbReference type="ARBA" id="ARBA00008883"/>
    </source>
</evidence>
<keyword evidence="8 18" id="KW-0812">Transmembrane</keyword>
<dbReference type="RefSeq" id="WP_109757690.1">
    <property type="nucleotide sequence ID" value="NZ_CP034588.1"/>
</dbReference>
<dbReference type="NCBIfam" id="TIGR01007">
    <property type="entry name" value="eps_fam"/>
    <property type="match status" value="1"/>
</dbReference>
<dbReference type="EMBL" id="QGGV01000001">
    <property type="protein sequence ID" value="PWK58844.1"/>
    <property type="molecule type" value="Genomic_DNA"/>
</dbReference>
<feature type="coiled-coil region" evidence="16">
    <location>
        <begin position="209"/>
        <end position="279"/>
    </location>
</feature>
<evidence type="ECO:0000256" key="8">
    <source>
        <dbReference type="ARBA" id="ARBA00022692"/>
    </source>
</evidence>
<accession>A0A316GD65</accession>
<evidence type="ECO:0000259" key="19">
    <source>
        <dbReference type="Pfam" id="PF02706"/>
    </source>
</evidence>
<dbReference type="InterPro" id="IPR050445">
    <property type="entry name" value="Bact_polysacc_biosynth/exp"/>
</dbReference>
<keyword evidence="6" id="KW-0997">Cell inner membrane</keyword>
<sequence length="751" mass="81755">MGRSEPYYSVPSARTEPAMTGTQDLESLGARQALDALWRGKMLIAAIAAAGAILALAFALVMTPTYDGRVRIALETRNMAQDAGAGQNEETEISNATFLTEMQVLRSPVLLAKVAEELNLASVPEFGAADAPALPWFSDGEALAPVSPQQVVERLGKHVQVLRDGTSYVITIVTTSEDPELAAAIGNEVAEQYIAWQHGRRQTSLLRMTDWLETRIETIRAQLEEAEERVASTRSSNLAESGVTQGALETRLASTNDELTRLRTELAAHEVRFEEFERLKAAGSDAATAVPAESDTISSLKQRLAELGANKVDMIANAGSGTDRIDRIEEYETIVRQELSAAIETQLSSLRNIAVRQVELASAEVRNIEEQLQTLSEGSLVLRQQEREVSSLQDVYSNLLTLRNQSDARQPMPVVEASLLATADVPGDPSSPRTKLIVVIGGLLGLLIGLGWIGFRHLTNPGRLLRETVEREFRLPLLAEVPRGKLGGGGVSEWMHRPEGVAFVEAMRQVRTSLLFSATSEPKVVMVTSADAGDGKTTMTIALATLYASVGKRVLVLDGDLRRSNLTSLTTKNEEQNLTALLNGDVSVEESIVLDPDLKFDVLTFANSMTPASVDALSMPSFEALIRRLRASYDLVLIDTPPVSFASDALVIGTLVDASLFVTRNGGTRLDSVRRALSRLLEMKIPLAGVIDNMTSETSMQTRYPSDPRPDTWQRPLSSNAVQYRQSVAYQVPAENFHSARSIGPRRMGRP</sequence>
<keyword evidence="7" id="KW-0808">Transferase</keyword>
<dbReference type="PANTHER" id="PTHR32309:SF13">
    <property type="entry name" value="FERRIC ENTEROBACTIN TRANSPORT PROTEIN FEPE"/>
    <property type="match status" value="1"/>
</dbReference>
<proteinExistence type="inferred from homology"/>
<keyword evidence="5" id="KW-1003">Cell membrane</keyword>
<dbReference type="GO" id="GO:0005886">
    <property type="term" value="C:plasma membrane"/>
    <property type="evidence" value="ECO:0007669"/>
    <property type="project" value="UniProtKB-SubCell"/>
</dbReference>
<evidence type="ECO:0000256" key="6">
    <source>
        <dbReference type="ARBA" id="ARBA00022519"/>
    </source>
</evidence>
<dbReference type="GO" id="GO:0004715">
    <property type="term" value="F:non-membrane spanning protein tyrosine kinase activity"/>
    <property type="evidence" value="ECO:0007669"/>
    <property type="project" value="UniProtKB-EC"/>
</dbReference>
<dbReference type="Proteomes" id="UP000245390">
    <property type="component" value="Unassembled WGS sequence"/>
</dbReference>
<evidence type="ECO:0000256" key="1">
    <source>
        <dbReference type="ARBA" id="ARBA00004429"/>
    </source>
</evidence>
<protein>
    <recommendedName>
        <fullName evidence="4">non-specific protein-tyrosine kinase</fullName>
        <ecNumber evidence="4">2.7.10.2</ecNumber>
    </recommendedName>
</protein>
<keyword evidence="16" id="KW-0175">Coiled coil</keyword>
<evidence type="ECO:0000256" key="5">
    <source>
        <dbReference type="ARBA" id="ARBA00022475"/>
    </source>
</evidence>
<feature type="coiled-coil region" evidence="16">
    <location>
        <begin position="351"/>
        <end position="402"/>
    </location>
</feature>
<feature type="transmembrane region" description="Helical" evidence="18">
    <location>
        <begin position="42"/>
        <end position="62"/>
    </location>
</feature>
<feature type="domain" description="AAA" evidence="20">
    <location>
        <begin position="523"/>
        <end position="643"/>
    </location>
</feature>
<evidence type="ECO:0000256" key="18">
    <source>
        <dbReference type="SAM" id="Phobius"/>
    </source>
</evidence>
<dbReference type="Pfam" id="PF13807">
    <property type="entry name" value="GNVR"/>
    <property type="match status" value="1"/>
</dbReference>
<feature type="domain" description="Polysaccharide chain length determinant N-terminal" evidence="19">
    <location>
        <begin position="34"/>
        <end position="118"/>
    </location>
</feature>
<keyword evidence="10" id="KW-0418">Kinase</keyword>
<evidence type="ECO:0000256" key="4">
    <source>
        <dbReference type="ARBA" id="ARBA00011903"/>
    </source>
</evidence>
<evidence type="ECO:0000256" key="15">
    <source>
        <dbReference type="ARBA" id="ARBA00051245"/>
    </source>
</evidence>
<evidence type="ECO:0000256" key="9">
    <source>
        <dbReference type="ARBA" id="ARBA00022741"/>
    </source>
</evidence>
<evidence type="ECO:0000313" key="23">
    <source>
        <dbReference type="Proteomes" id="UP000245390"/>
    </source>
</evidence>
<evidence type="ECO:0000256" key="11">
    <source>
        <dbReference type="ARBA" id="ARBA00022840"/>
    </source>
</evidence>
<evidence type="ECO:0000256" key="16">
    <source>
        <dbReference type="SAM" id="Coils"/>
    </source>
</evidence>
<keyword evidence="23" id="KW-1185">Reference proteome</keyword>
<evidence type="ECO:0000256" key="13">
    <source>
        <dbReference type="ARBA" id="ARBA00023136"/>
    </source>
</evidence>
<dbReference type="KEGG" id="salo:EF888_04740"/>
<reference evidence="22 23" key="1">
    <citation type="submission" date="2018-05" db="EMBL/GenBank/DDBJ databases">
        <title>Genomic Encyclopedia of Type Strains, Phase IV (KMG-IV): sequencing the most valuable type-strain genomes for metagenomic binning, comparative biology and taxonomic classification.</title>
        <authorList>
            <person name="Goeker M."/>
        </authorList>
    </citation>
    <scope>NUCLEOTIDE SEQUENCE [LARGE SCALE GENOMIC DNA]</scope>
    <source>
        <strain evidence="22 23">DSM 103371</strain>
    </source>
</reference>
<comment type="subcellular location">
    <subcellularLocation>
        <location evidence="1">Cell inner membrane</location>
        <topology evidence="1">Multi-pass membrane protein</topology>
    </subcellularLocation>
</comment>
<dbReference type="OrthoDB" id="230260at2"/>
<evidence type="ECO:0000256" key="12">
    <source>
        <dbReference type="ARBA" id="ARBA00022989"/>
    </source>
</evidence>
<dbReference type="InterPro" id="IPR005702">
    <property type="entry name" value="Wzc-like_C"/>
</dbReference>
<dbReference type="InterPro" id="IPR027417">
    <property type="entry name" value="P-loop_NTPase"/>
</dbReference>
<evidence type="ECO:0000313" key="22">
    <source>
        <dbReference type="EMBL" id="PWK58844.1"/>
    </source>
</evidence>
<dbReference type="SUPFAM" id="SSF52540">
    <property type="entry name" value="P-loop containing nucleoside triphosphate hydrolases"/>
    <property type="match status" value="1"/>
</dbReference>
<keyword evidence="11" id="KW-0067">ATP-binding</keyword>
<organism evidence="22 23">
    <name type="scientific">Silicimonas algicola</name>
    <dbReference type="NCBI Taxonomy" id="1826607"/>
    <lineage>
        <taxon>Bacteria</taxon>
        <taxon>Pseudomonadati</taxon>
        <taxon>Pseudomonadota</taxon>
        <taxon>Alphaproteobacteria</taxon>
        <taxon>Rhodobacterales</taxon>
        <taxon>Paracoccaceae</taxon>
    </lineage>
</organism>
<dbReference type="InterPro" id="IPR025669">
    <property type="entry name" value="AAA_dom"/>
</dbReference>
<dbReference type="InterPro" id="IPR003856">
    <property type="entry name" value="LPS_length_determ_N"/>
</dbReference>
<evidence type="ECO:0000256" key="7">
    <source>
        <dbReference type="ARBA" id="ARBA00022679"/>
    </source>
</evidence>
<evidence type="ECO:0000256" key="14">
    <source>
        <dbReference type="ARBA" id="ARBA00023137"/>
    </source>
</evidence>
<dbReference type="Pfam" id="PF02706">
    <property type="entry name" value="Wzz"/>
    <property type="match status" value="1"/>
</dbReference>
<comment type="similarity">
    <text evidence="2">Belongs to the CpsD/CapB family.</text>
</comment>
<gene>
    <name evidence="22" type="ORF">C8D95_101660</name>
</gene>
<dbReference type="AlphaFoldDB" id="A0A316GD65"/>
<keyword evidence="14" id="KW-0829">Tyrosine-protein kinase</keyword>
<name>A0A316GD65_9RHOB</name>
<feature type="region of interest" description="Disordered" evidence="17">
    <location>
        <begin position="1"/>
        <end position="23"/>
    </location>
</feature>
<comment type="catalytic activity">
    <reaction evidence="15">
        <text>L-tyrosyl-[protein] + ATP = O-phospho-L-tyrosyl-[protein] + ADP + H(+)</text>
        <dbReference type="Rhea" id="RHEA:10596"/>
        <dbReference type="Rhea" id="RHEA-COMP:10136"/>
        <dbReference type="Rhea" id="RHEA-COMP:20101"/>
        <dbReference type="ChEBI" id="CHEBI:15378"/>
        <dbReference type="ChEBI" id="CHEBI:30616"/>
        <dbReference type="ChEBI" id="CHEBI:46858"/>
        <dbReference type="ChEBI" id="CHEBI:61978"/>
        <dbReference type="ChEBI" id="CHEBI:456216"/>
        <dbReference type="EC" id="2.7.10.2"/>
    </reaction>
</comment>
<dbReference type="PANTHER" id="PTHR32309">
    <property type="entry name" value="TYROSINE-PROTEIN KINASE"/>
    <property type="match status" value="1"/>
</dbReference>
<evidence type="ECO:0000256" key="2">
    <source>
        <dbReference type="ARBA" id="ARBA00007316"/>
    </source>
</evidence>
<evidence type="ECO:0000259" key="21">
    <source>
        <dbReference type="Pfam" id="PF13807"/>
    </source>
</evidence>
<dbReference type="Gene3D" id="3.40.50.300">
    <property type="entry name" value="P-loop containing nucleotide triphosphate hydrolases"/>
    <property type="match status" value="1"/>
</dbReference>
<dbReference type="GO" id="GO:0005524">
    <property type="term" value="F:ATP binding"/>
    <property type="evidence" value="ECO:0007669"/>
    <property type="project" value="UniProtKB-KW"/>
</dbReference>
<keyword evidence="9" id="KW-0547">Nucleotide-binding</keyword>
<dbReference type="CDD" id="cd05387">
    <property type="entry name" value="BY-kinase"/>
    <property type="match status" value="1"/>
</dbReference>
<comment type="caution">
    <text evidence="22">The sequence shown here is derived from an EMBL/GenBank/DDBJ whole genome shotgun (WGS) entry which is preliminary data.</text>
</comment>
<evidence type="ECO:0000256" key="17">
    <source>
        <dbReference type="SAM" id="MobiDB-lite"/>
    </source>
</evidence>
<dbReference type="Pfam" id="PF13614">
    <property type="entry name" value="AAA_31"/>
    <property type="match status" value="1"/>
</dbReference>
<keyword evidence="13 18" id="KW-0472">Membrane</keyword>
<feature type="region of interest" description="Disordered" evidence="17">
    <location>
        <begin position="696"/>
        <end position="715"/>
    </location>
</feature>
<feature type="domain" description="Tyrosine-protein kinase G-rich" evidence="21">
    <location>
        <begin position="382"/>
        <end position="457"/>
    </location>
</feature>
<keyword evidence="12 18" id="KW-1133">Transmembrane helix</keyword>
<feature type="transmembrane region" description="Helical" evidence="18">
    <location>
        <begin position="436"/>
        <end position="455"/>
    </location>
</feature>